<dbReference type="PANTHER" id="PTHR35841:SF1">
    <property type="entry name" value="PHOSPHONATES-BINDING PERIPLASMIC PROTEIN"/>
    <property type="match status" value="1"/>
</dbReference>
<protein>
    <submittedName>
        <fullName evidence="1">Phosphate/phosphite/phosphonate ABC transporter substrate-binding protein</fullName>
    </submittedName>
</protein>
<evidence type="ECO:0000313" key="2">
    <source>
        <dbReference type="Proteomes" id="UP000298681"/>
    </source>
</evidence>
<dbReference type="SUPFAM" id="SSF53850">
    <property type="entry name" value="Periplasmic binding protein-like II"/>
    <property type="match status" value="1"/>
</dbReference>
<accession>A0A4Z1RBY7</accession>
<dbReference type="Gene3D" id="3.40.190.10">
    <property type="entry name" value="Periplasmic binding protein-like II"/>
    <property type="match status" value="2"/>
</dbReference>
<comment type="caution">
    <text evidence="1">The sequence shown here is derived from an EMBL/GenBank/DDBJ whole genome shotgun (WGS) entry which is preliminary data.</text>
</comment>
<dbReference type="EMBL" id="SPUH01000001">
    <property type="protein sequence ID" value="TKS54298.1"/>
    <property type="molecule type" value="Genomic_DNA"/>
</dbReference>
<organism evidence="1 2">
    <name type="scientific">Luteimonas yindakuii</name>
    <dbReference type="NCBI Taxonomy" id="2565782"/>
    <lineage>
        <taxon>Bacteria</taxon>
        <taxon>Pseudomonadati</taxon>
        <taxon>Pseudomonadota</taxon>
        <taxon>Gammaproteobacteria</taxon>
        <taxon>Lysobacterales</taxon>
        <taxon>Lysobacteraceae</taxon>
        <taxon>Luteimonas</taxon>
    </lineage>
</organism>
<reference evidence="1 2" key="1">
    <citation type="submission" date="2019-01" db="EMBL/GenBank/DDBJ databases">
        <authorList>
            <person name="Zhang S."/>
        </authorList>
    </citation>
    <scope>NUCLEOTIDE SEQUENCE [LARGE SCALE GENOMIC DNA]</scope>
    <source>
        <strain evidence="1 2">1626</strain>
    </source>
</reference>
<dbReference type="AlphaFoldDB" id="A0A4Z1RBY7"/>
<keyword evidence="2" id="KW-1185">Reference proteome</keyword>
<dbReference type="PANTHER" id="PTHR35841">
    <property type="entry name" value="PHOSPHONATES-BINDING PERIPLASMIC PROTEIN"/>
    <property type="match status" value="1"/>
</dbReference>
<sequence length="295" mass="32626">MALTCLVAFAAATGAQARELVLGRVSDDPRQHYEQLRPLLDYVVPRMRDVGITGGRILMARDAAQMASYLRRGRVDWFTETAASAMLLERKAGARPLLLTERNGVSRYHTVFFARTDSGVSGLDDLRGRSIALQSRASTSAYFVPVMELLERGLPMEMLPTPTEDGTPDSVGFVLARSESNIAIWVHKGLVDAGAMSSLDWERPTTMSPSFRPDLRIIHETGEYPRALEMVRGDLEPAVAARLREVLLQAADDPAAREALAHFFGTTRFIALDPRNEAGLDYLRRAVARVVEEVE</sequence>
<dbReference type="Pfam" id="PF12974">
    <property type="entry name" value="Phosphonate-bd"/>
    <property type="match status" value="1"/>
</dbReference>
<dbReference type="Proteomes" id="UP000298681">
    <property type="component" value="Unassembled WGS sequence"/>
</dbReference>
<evidence type="ECO:0000313" key="1">
    <source>
        <dbReference type="EMBL" id="TKS54298.1"/>
    </source>
</evidence>
<name>A0A4Z1RBY7_9GAMM</name>
<proteinExistence type="predicted"/>
<gene>
    <name evidence="1" type="ORF">E4582_05645</name>
</gene>
<dbReference type="RefSeq" id="WP_134673676.1">
    <property type="nucleotide sequence ID" value="NZ_SPUH01000001.1"/>
</dbReference>